<proteinExistence type="predicted"/>
<dbReference type="EMBL" id="GGEC01001186">
    <property type="protein sequence ID" value="MBW81669.1"/>
    <property type="molecule type" value="Transcribed_RNA"/>
</dbReference>
<evidence type="ECO:0000313" key="2">
    <source>
        <dbReference type="EMBL" id="MBW81669.1"/>
    </source>
</evidence>
<organism evidence="2">
    <name type="scientific">Rhizophora mucronata</name>
    <name type="common">Asiatic mangrove</name>
    <dbReference type="NCBI Taxonomy" id="61149"/>
    <lineage>
        <taxon>Eukaryota</taxon>
        <taxon>Viridiplantae</taxon>
        <taxon>Streptophyta</taxon>
        <taxon>Embryophyta</taxon>
        <taxon>Tracheophyta</taxon>
        <taxon>Spermatophyta</taxon>
        <taxon>Magnoliopsida</taxon>
        <taxon>eudicotyledons</taxon>
        <taxon>Gunneridae</taxon>
        <taxon>Pentapetalae</taxon>
        <taxon>rosids</taxon>
        <taxon>fabids</taxon>
        <taxon>Malpighiales</taxon>
        <taxon>Rhizophoraceae</taxon>
        <taxon>Rhizophora</taxon>
    </lineage>
</organism>
<protein>
    <submittedName>
        <fullName evidence="2">Uncharacterized protein</fullName>
    </submittedName>
</protein>
<accession>A0A2P2IKD0</accession>
<feature type="region of interest" description="Disordered" evidence="1">
    <location>
        <begin position="1"/>
        <end position="33"/>
    </location>
</feature>
<sequence>MKSVLNNCSSRNLEQLEKKEGMKGENKKQIPRK</sequence>
<feature type="compositionally biased region" description="Polar residues" evidence="1">
    <location>
        <begin position="1"/>
        <end position="13"/>
    </location>
</feature>
<evidence type="ECO:0000256" key="1">
    <source>
        <dbReference type="SAM" id="MobiDB-lite"/>
    </source>
</evidence>
<reference evidence="2" key="1">
    <citation type="submission" date="2018-02" db="EMBL/GenBank/DDBJ databases">
        <title>Rhizophora mucronata_Transcriptome.</title>
        <authorList>
            <person name="Meera S.P."/>
            <person name="Sreeshan A."/>
            <person name="Augustine A."/>
        </authorList>
    </citation>
    <scope>NUCLEOTIDE SEQUENCE</scope>
    <source>
        <tissue evidence="2">Leaf</tissue>
    </source>
</reference>
<dbReference type="AlphaFoldDB" id="A0A2P2IKD0"/>
<name>A0A2P2IKD0_RHIMU</name>
<feature type="compositionally biased region" description="Basic and acidic residues" evidence="1">
    <location>
        <begin position="14"/>
        <end position="33"/>
    </location>
</feature>